<organism evidence="1 2">
    <name type="scientific">Segatella copri</name>
    <dbReference type="NCBI Taxonomy" id="165179"/>
    <lineage>
        <taxon>Bacteria</taxon>
        <taxon>Pseudomonadati</taxon>
        <taxon>Bacteroidota</taxon>
        <taxon>Bacteroidia</taxon>
        <taxon>Bacteroidales</taxon>
        <taxon>Prevotellaceae</taxon>
        <taxon>Segatella</taxon>
    </lineage>
</organism>
<dbReference type="Proteomes" id="UP000283872">
    <property type="component" value="Unassembled WGS sequence"/>
</dbReference>
<dbReference type="RefSeq" id="WP_118085689.1">
    <property type="nucleotide sequence ID" value="NZ_QRVA01000006.1"/>
</dbReference>
<protein>
    <submittedName>
        <fullName evidence="1">Uncharacterized protein</fullName>
    </submittedName>
</protein>
<gene>
    <name evidence="1" type="ORF">DWY11_04365</name>
</gene>
<evidence type="ECO:0000313" key="2">
    <source>
        <dbReference type="Proteomes" id="UP000283872"/>
    </source>
</evidence>
<name>A0A3R6ANP1_9BACT</name>
<comment type="caution">
    <text evidence="1">The sequence shown here is derived from an EMBL/GenBank/DDBJ whole genome shotgun (WGS) entry which is preliminary data.</text>
</comment>
<dbReference type="AlphaFoldDB" id="A0A3R6ANP1"/>
<reference evidence="1 2" key="1">
    <citation type="submission" date="2018-08" db="EMBL/GenBank/DDBJ databases">
        <title>A genome reference for cultivated species of the human gut microbiota.</title>
        <authorList>
            <person name="Zou Y."/>
            <person name="Xue W."/>
            <person name="Luo G."/>
        </authorList>
    </citation>
    <scope>NUCLEOTIDE SEQUENCE [LARGE SCALE GENOMIC DNA]</scope>
    <source>
        <strain evidence="1 2">AF24-12</strain>
    </source>
</reference>
<evidence type="ECO:0000313" key="1">
    <source>
        <dbReference type="EMBL" id="RGS18023.1"/>
    </source>
</evidence>
<proteinExistence type="predicted"/>
<dbReference type="EMBL" id="QRVA01000006">
    <property type="protein sequence ID" value="RGS18023.1"/>
    <property type="molecule type" value="Genomic_DNA"/>
</dbReference>
<sequence>MERARIIIYDDWAILDETEIFFKDKSYLIGIAKSTLQQTPDAVIAEVWVNDRLKMKFRINSKGKVQQCKVSQHPGWGGRRERAGAPSKGAAALIYRVVTHVNEETFEFCESLRRNKGEWIRQAIAEKREREDKGKAEH</sequence>
<accession>A0A3R6ANP1</accession>